<keyword evidence="2 5" id="KW-0812">Transmembrane</keyword>
<protein>
    <submittedName>
        <fullName evidence="7">DoxX family protein</fullName>
    </submittedName>
</protein>
<evidence type="ECO:0000256" key="2">
    <source>
        <dbReference type="ARBA" id="ARBA00022692"/>
    </source>
</evidence>
<evidence type="ECO:0000256" key="5">
    <source>
        <dbReference type="SAM" id="Phobius"/>
    </source>
</evidence>
<feature type="transmembrane region" description="Helical" evidence="5">
    <location>
        <begin position="7"/>
        <end position="25"/>
    </location>
</feature>
<keyword evidence="4 5" id="KW-0472">Membrane</keyword>
<proteinExistence type="predicted"/>
<dbReference type="Pfam" id="PF07291">
    <property type="entry name" value="MauE"/>
    <property type="match status" value="1"/>
</dbReference>
<comment type="caution">
    <text evidence="7">The sequence shown here is derived from an EMBL/GenBank/DDBJ whole genome shotgun (WGS) entry which is preliminary data.</text>
</comment>
<dbReference type="Proteomes" id="UP000823635">
    <property type="component" value="Unassembled WGS sequence"/>
</dbReference>
<evidence type="ECO:0000313" key="8">
    <source>
        <dbReference type="Proteomes" id="UP000823635"/>
    </source>
</evidence>
<feature type="domain" description="Methylamine utilisation protein MauE" evidence="6">
    <location>
        <begin position="1"/>
        <end position="133"/>
    </location>
</feature>
<dbReference type="AlphaFoldDB" id="A0A9D9GY33"/>
<gene>
    <name evidence="7" type="ORF">IAC68_05190</name>
</gene>
<dbReference type="NCBIfam" id="NF045576">
    <property type="entry name" value="BT_3928_fam"/>
    <property type="match status" value="1"/>
</dbReference>
<feature type="transmembrane region" description="Helical" evidence="5">
    <location>
        <begin position="146"/>
        <end position="170"/>
    </location>
</feature>
<dbReference type="EMBL" id="JADINB010000119">
    <property type="protein sequence ID" value="MBO8429306.1"/>
    <property type="molecule type" value="Genomic_DNA"/>
</dbReference>
<accession>A0A9D9GY33</accession>
<comment type="subcellular location">
    <subcellularLocation>
        <location evidence="1">Membrane</location>
        <topology evidence="1">Multi-pass membrane protein</topology>
    </subcellularLocation>
</comment>
<keyword evidence="3 5" id="KW-1133">Transmembrane helix</keyword>
<feature type="transmembrane region" description="Helical" evidence="5">
    <location>
        <begin position="116"/>
        <end position="134"/>
    </location>
</feature>
<evidence type="ECO:0000259" key="6">
    <source>
        <dbReference type="Pfam" id="PF07291"/>
    </source>
</evidence>
<feature type="transmembrane region" description="Helical" evidence="5">
    <location>
        <begin position="375"/>
        <end position="394"/>
    </location>
</feature>
<dbReference type="GO" id="GO:0030416">
    <property type="term" value="P:methylamine metabolic process"/>
    <property type="evidence" value="ECO:0007669"/>
    <property type="project" value="InterPro"/>
</dbReference>
<dbReference type="GO" id="GO:0016020">
    <property type="term" value="C:membrane"/>
    <property type="evidence" value="ECO:0007669"/>
    <property type="project" value="UniProtKB-SubCell"/>
</dbReference>
<evidence type="ECO:0000256" key="4">
    <source>
        <dbReference type="ARBA" id="ARBA00023136"/>
    </source>
</evidence>
<dbReference type="InterPro" id="IPR009908">
    <property type="entry name" value="Methylamine_util_MauE"/>
</dbReference>
<sequence>MNILQTICRIVAGLVFFLSGFLKAVDPVGGAIKIEEYLRAFHLEFFDFLSLPASIILCCVEFVTGIALLKGMKMRLFSLVALIFISFFSLLTLYSAIFNPVEDCGCFGEAVHLSNWATFCKNVVLFAAILFVYLRRDKFEPIAHPFWETLYTFCYFCLVFTVSLMAVVYLPKVDFTPYRAGTDLLEVLHNPVEREYETIFTYTKEGQSKEFTIDNLPDSTWSYLSSETKLVSGAKERGQITDFVLRDTAGNYVAEAVLSTDTPVFFITVHDSGKIGRRALKRIMRIADTVAANGALPYLLSGDGKPLPAAGLPLLVTDYKTALSMNRSNGGLVYLKRGLIVNKWSAYDYPYSGISRILSRDYEEIAANQTIEAQLFLQVTLLVVLLLVFVVRYVSKRLYWRKKRLL</sequence>
<reference evidence="7" key="1">
    <citation type="submission" date="2020-10" db="EMBL/GenBank/DDBJ databases">
        <authorList>
            <person name="Gilroy R."/>
        </authorList>
    </citation>
    <scope>NUCLEOTIDE SEQUENCE</scope>
    <source>
        <strain evidence="7">15467</strain>
    </source>
</reference>
<feature type="transmembrane region" description="Helical" evidence="5">
    <location>
        <begin position="76"/>
        <end position="96"/>
    </location>
</feature>
<reference evidence="7" key="2">
    <citation type="journal article" date="2021" name="PeerJ">
        <title>Extensive microbial diversity within the chicken gut microbiome revealed by metagenomics and culture.</title>
        <authorList>
            <person name="Gilroy R."/>
            <person name="Ravi A."/>
            <person name="Getino M."/>
            <person name="Pursley I."/>
            <person name="Horton D.L."/>
            <person name="Alikhan N.F."/>
            <person name="Baker D."/>
            <person name="Gharbi K."/>
            <person name="Hall N."/>
            <person name="Watson M."/>
            <person name="Adriaenssens E.M."/>
            <person name="Foster-Nyarko E."/>
            <person name="Jarju S."/>
            <person name="Secka A."/>
            <person name="Antonio M."/>
            <person name="Oren A."/>
            <person name="Chaudhuri R.R."/>
            <person name="La Ragione R."/>
            <person name="Hildebrand F."/>
            <person name="Pallen M.J."/>
        </authorList>
    </citation>
    <scope>NUCLEOTIDE SEQUENCE</scope>
    <source>
        <strain evidence="7">15467</strain>
    </source>
</reference>
<evidence type="ECO:0000256" key="1">
    <source>
        <dbReference type="ARBA" id="ARBA00004141"/>
    </source>
</evidence>
<name>A0A9D9GY33_9BACT</name>
<evidence type="ECO:0000313" key="7">
    <source>
        <dbReference type="EMBL" id="MBO8429306.1"/>
    </source>
</evidence>
<feature type="transmembrane region" description="Helical" evidence="5">
    <location>
        <begin position="45"/>
        <end position="69"/>
    </location>
</feature>
<evidence type="ECO:0000256" key="3">
    <source>
        <dbReference type="ARBA" id="ARBA00022989"/>
    </source>
</evidence>
<organism evidence="7 8">
    <name type="scientific">Candidatus Egerieousia excrementavium</name>
    <dbReference type="NCBI Taxonomy" id="2840778"/>
    <lineage>
        <taxon>Bacteria</taxon>
        <taxon>Pseudomonadati</taxon>
        <taxon>Bacteroidota</taxon>
        <taxon>Bacteroidia</taxon>
        <taxon>Bacteroidales</taxon>
        <taxon>Candidatus Egerieousia</taxon>
    </lineage>
</organism>